<dbReference type="Proteomes" id="UP000649617">
    <property type="component" value="Unassembled WGS sequence"/>
</dbReference>
<name>A0A812M7W7_SYMPI</name>
<protein>
    <submittedName>
        <fullName evidence="1">Ankrd17 protein</fullName>
    </submittedName>
</protein>
<sequence length="123" mass="13519">MLRISRMSGDELAAVSLEEARNVLALKQALCRLHHFPVCLQHVLQNGTTLDDATKLVEPMDLQLVMLSTATQQDQAENEFRKACKDGCVQVAEFLLEADVHTDIRDIDGSTALMAAAEANINL</sequence>
<dbReference type="SUPFAM" id="SSF48403">
    <property type="entry name" value="Ankyrin repeat"/>
    <property type="match status" value="1"/>
</dbReference>
<dbReference type="InterPro" id="IPR036770">
    <property type="entry name" value="Ankyrin_rpt-contain_sf"/>
</dbReference>
<dbReference type="OrthoDB" id="437729at2759"/>
<dbReference type="EMBL" id="CAJNIZ010007485">
    <property type="protein sequence ID" value="CAE7258385.1"/>
    <property type="molecule type" value="Genomic_DNA"/>
</dbReference>
<comment type="caution">
    <text evidence="1">The sequence shown here is derived from an EMBL/GenBank/DDBJ whole genome shotgun (WGS) entry which is preliminary data.</text>
</comment>
<keyword evidence="2" id="KW-1185">Reference proteome</keyword>
<accession>A0A812M7W7</accession>
<organism evidence="1 2">
    <name type="scientific">Symbiodinium pilosum</name>
    <name type="common">Dinoflagellate</name>
    <dbReference type="NCBI Taxonomy" id="2952"/>
    <lineage>
        <taxon>Eukaryota</taxon>
        <taxon>Sar</taxon>
        <taxon>Alveolata</taxon>
        <taxon>Dinophyceae</taxon>
        <taxon>Suessiales</taxon>
        <taxon>Symbiodiniaceae</taxon>
        <taxon>Symbiodinium</taxon>
    </lineage>
</organism>
<dbReference type="Gene3D" id="1.25.40.20">
    <property type="entry name" value="Ankyrin repeat-containing domain"/>
    <property type="match status" value="1"/>
</dbReference>
<evidence type="ECO:0000313" key="2">
    <source>
        <dbReference type="Proteomes" id="UP000649617"/>
    </source>
</evidence>
<gene>
    <name evidence="1" type="primary">Ankrd17</name>
    <name evidence="1" type="ORF">SPIL2461_LOCUS5336</name>
</gene>
<reference evidence="1" key="1">
    <citation type="submission" date="2021-02" db="EMBL/GenBank/DDBJ databases">
        <authorList>
            <person name="Dougan E. K."/>
            <person name="Rhodes N."/>
            <person name="Thang M."/>
            <person name="Chan C."/>
        </authorList>
    </citation>
    <scope>NUCLEOTIDE SEQUENCE</scope>
</reference>
<dbReference type="AlphaFoldDB" id="A0A812M7W7"/>
<evidence type="ECO:0000313" key="1">
    <source>
        <dbReference type="EMBL" id="CAE7258385.1"/>
    </source>
</evidence>
<proteinExistence type="predicted"/>